<evidence type="ECO:0000256" key="3">
    <source>
        <dbReference type="ARBA" id="ARBA00023125"/>
    </source>
</evidence>
<keyword evidence="4" id="KW-0804">Transcription</keyword>
<dbReference type="InterPro" id="IPR050913">
    <property type="entry name" value="AP2/ERF_ERF"/>
</dbReference>
<keyword evidence="8" id="KW-1185">Reference proteome</keyword>
<dbReference type="RefSeq" id="XP_018825344.1">
    <property type="nucleotide sequence ID" value="XM_018969799.2"/>
</dbReference>
<dbReference type="STRING" id="51240.A0A2I4F123"/>
<feature type="compositionally biased region" description="Polar residues" evidence="6">
    <location>
        <begin position="80"/>
        <end position="95"/>
    </location>
</feature>
<proteinExistence type="predicted"/>
<dbReference type="RefSeq" id="XP_018825343.1">
    <property type="nucleotide sequence ID" value="XM_018969798.2"/>
</dbReference>
<reference evidence="9 10" key="1">
    <citation type="submission" date="2025-04" db="UniProtKB">
        <authorList>
            <consortium name="RefSeq"/>
        </authorList>
    </citation>
    <scope>IDENTIFICATION</scope>
    <source>
        <tissue evidence="9 10">Leaves</tissue>
    </source>
</reference>
<evidence type="ECO:0000256" key="6">
    <source>
        <dbReference type="SAM" id="MobiDB-lite"/>
    </source>
</evidence>
<dbReference type="PRINTS" id="PR00367">
    <property type="entry name" value="ETHRSPELEMNT"/>
</dbReference>
<keyword evidence="5" id="KW-0539">Nucleus</keyword>
<evidence type="ECO:0000313" key="9">
    <source>
        <dbReference type="RefSeq" id="XP_018825343.1"/>
    </source>
</evidence>
<dbReference type="KEGG" id="jre:108994552"/>
<comment type="subcellular location">
    <subcellularLocation>
        <location evidence="1">Nucleus</location>
    </subcellularLocation>
</comment>
<name>A0A2I4F123_JUGRE</name>
<evidence type="ECO:0000313" key="8">
    <source>
        <dbReference type="Proteomes" id="UP000235220"/>
    </source>
</evidence>
<organism evidence="8 10">
    <name type="scientific">Juglans regia</name>
    <name type="common">English walnut</name>
    <dbReference type="NCBI Taxonomy" id="51240"/>
    <lineage>
        <taxon>Eukaryota</taxon>
        <taxon>Viridiplantae</taxon>
        <taxon>Streptophyta</taxon>
        <taxon>Embryophyta</taxon>
        <taxon>Tracheophyta</taxon>
        <taxon>Spermatophyta</taxon>
        <taxon>Magnoliopsida</taxon>
        <taxon>eudicotyledons</taxon>
        <taxon>Gunneridae</taxon>
        <taxon>Pentapetalae</taxon>
        <taxon>rosids</taxon>
        <taxon>fabids</taxon>
        <taxon>Fagales</taxon>
        <taxon>Juglandaceae</taxon>
        <taxon>Juglans</taxon>
    </lineage>
</organism>
<dbReference type="PROSITE" id="PS51032">
    <property type="entry name" value="AP2_ERF"/>
    <property type="match status" value="1"/>
</dbReference>
<evidence type="ECO:0000256" key="2">
    <source>
        <dbReference type="ARBA" id="ARBA00023015"/>
    </source>
</evidence>
<feature type="compositionally biased region" description="Low complexity" evidence="6">
    <location>
        <begin position="177"/>
        <end position="197"/>
    </location>
</feature>
<dbReference type="InterPro" id="IPR001471">
    <property type="entry name" value="AP2/ERF_dom"/>
</dbReference>
<protein>
    <submittedName>
        <fullName evidence="9 10">Ethylene-responsive transcription factor ERF118-like</fullName>
    </submittedName>
</protein>
<evidence type="ECO:0000256" key="4">
    <source>
        <dbReference type="ARBA" id="ARBA00023163"/>
    </source>
</evidence>
<keyword evidence="2" id="KW-0805">Transcription regulation</keyword>
<dbReference type="PANTHER" id="PTHR31194:SF62">
    <property type="entry name" value="ETHYLENE-RESPONSIVE TRANSCRIPTION FACTOR ERF118"/>
    <property type="match status" value="1"/>
</dbReference>
<dbReference type="GO" id="GO:0003677">
    <property type="term" value="F:DNA binding"/>
    <property type="evidence" value="ECO:0007669"/>
    <property type="project" value="UniProtKB-KW"/>
</dbReference>
<dbReference type="GO" id="GO:0005634">
    <property type="term" value="C:nucleus"/>
    <property type="evidence" value="ECO:0007669"/>
    <property type="project" value="UniProtKB-SubCell"/>
</dbReference>
<feature type="compositionally biased region" description="Polar residues" evidence="6">
    <location>
        <begin position="224"/>
        <end position="233"/>
    </location>
</feature>
<dbReference type="SUPFAM" id="SSF54171">
    <property type="entry name" value="DNA-binding domain"/>
    <property type="match status" value="1"/>
</dbReference>
<dbReference type="Proteomes" id="UP000235220">
    <property type="component" value="Chromosome 6"/>
</dbReference>
<gene>
    <name evidence="9 10" type="primary">LOC108994552</name>
</gene>
<dbReference type="AlphaFoldDB" id="A0A2I4F123"/>
<dbReference type="InterPro" id="IPR016177">
    <property type="entry name" value="DNA-bd_dom_sf"/>
</dbReference>
<dbReference type="Pfam" id="PF00847">
    <property type="entry name" value="AP2"/>
    <property type="match status" value="1"/>
</dbReference>
<feature type="region of interest" description="Disordered" evidence="6">
    <location>
        <begin position="35"/>
        <end position="101"/>
    </location>
</feature>
<evidence type="ECO:0000256" key="1">
    <source>
        <dbReference type="ARBA" id="ARBA00004123"/>
    </source>
</evidence>
<feature type="domain" description="AP2/ERF" evidence="7">
    <location>
        <begin position="120"/>
        <end position="183"/>
    </location>
</feature>
<dbReference type="InterPro" id="IPR036955">
    <property type="entry name" value="AP2/ERF_dom_sf"/>
</dbReference>
<sequence>MSEPKKRLANQNFCKKSRKAKLPVEMMRRVRIICSDPYATDSSSSEDESERCEKRAKKPKRLVREVHLPLVKSTPPKLLQSESSCQDSNNGSRTPKVSEAEKKMVLAKTAKARKRPSSSKYRGVRQRKWGKWAAEIRDPFKGARIWLGTYNTPEEASEAYQRKRLEFEAAMTANAASKKSNNDAASSSSAVASQSQKTHILGSSEDSESVLSHTSPALVPPLETSASNTNGNIVTDSFKEEGIDTNAEIDLVGLLQIPDDLGLTGELFDPIPFGEEIDAGREFDSLWFDYDREEIFKDFDVCGTEDGGPNELPDWDFADVCDDFAWMNEPLNIPCL</sequence>
<dbReference type="GeneID" id="108994552"/>
<dbReference type="Gene3D" id="3.30.730.10">
    <property type="entry name" value="AP2/ERF domain"/>
    <property type="match status" value="1"/>
</dbReference>
<dbReference type="Gramene" id="Jr06_09670_p1">
    <property type="protein sequence ID" value="cds.Jr06_09670_p1"/>
    <property type="gene ID" value="Jr06_09670"/>
</dbReference>
<dbReference type="OrthoDB" id="1917565at2759"/>
<keyword evidence="3" id="KW-0238">DNA-binding</keyword>
<evidence type="ECO:0000259" key="7">
    <source>
        <dbReference type="PROSITE" id="PS51032"/>
    </source>
</evidence>
<dbReference type="GO" id="GO:0003700">
    <property type="term" value="F:DNA-binding transcription factor activity"/>
    <property type="evidence" value="ECO:0007669"/>
    <property type="project" value="InterPro"/>
</dbReference>
<dbReference type="CDD" id="cd00018">
    <property type="entry name" value="AP2"/>
    <property type="match status" value="1"/>
</dbReference>
<evidence type="ECO:0000256" key="5">
    <source>
        <dbReference type="ARBA" id="ARBA00023242"/>
    </source>
</evidence>
<feature type="region of interest" description="Disordered" evidence="6">
    <location>
        <begin position="177"/>
        <end position="233"/>
    </location>
</feature>
<dbReference type="PANTHER" id="PTHR31194">
    <property type="entry name" value="SHN SHINE , DNA BINDING / TRANSCRIPTION FACTOR"/>
    <property type="match status" value="1"/>
</dbReference>
<evidence type="ECO:0000313" key="10">
    <source>
        <dbReference type="RefSeq" id="XP_018825344.1"/>
    </source>
</evidence>
<dbReference type="SMART" id="SM00380">
    <property type="entry name" value="AP2"/>
    <property type="match status" value="1"/>
</dbReference>
<accession>A0A2I4F123</accession>